<sequence length="185" mass="20163">MPKIAVVVGSVRPGRVTRDVAEWVHKTASERPGATYELVDIADFDLPAYDESLPPQYGTYEHPHTRRWAARVAEFDGFVFVTPEYNHSAPAALKNALDFIYGEWNDKAAGFVSIAAAGGVRAVEHLRQIAAELRIATVQAQLPLPASVDFPDYPAFSPSGTRAEELARVLDQVESWSGALASVRG</sequence>
<protein>
    <submittedName>
        <fullName evidence="2">NAD(P)H-dependent oxidoreductase</fullName>
        <ecNumber evidence="2">1.-.-.-</ecNumber>
    </submittedName>
</protein>
<keyword evidence="2" id="KW-0560">Oxidoreductase</keyword>
<dbReference type="InterPro" id="IPR050712">
    <property type="entry name" value="NAD(P)H-dep_reductase"/>
</dbReference>
<keyword evidence="3" id="KW-1185">Reference proteome</keyword>
<feature type="domain" description="NADPH-dependent FMN reductase-like" evidence="1">
    <location>
        <begin position="2"/>
        <end position="144"/>
    </location>
</feature>
<dbReference type="Gene3D" id="3.40.50.360">
    <property type="match status" value="1"/>
</dbReference>
<dbReference type="Pfam" id="PF03358">
    <property type="entry name" value="FMN_red"/>
    <property type="match status" value="1"/>
</dbReference>
<accession>A0ABY9IHN3</accession>
<dbReference type="Proteomes" id="UP001235744">
    <property type="component" value="Chromosome"/>
</dbReference>
<dbReference type="RefSeq" id="WP_306105626.1">
    <property type="nucleotide sequence ID" value="NZ_CP120988.1"/>
</dbReference>
<dbReference type="PANTHER" id="PTHR30543">
    <property type="entry name" value="CHROMATE REDUCTASE"/>
    <property type="match status" value="1"/>
</dbReference>
<evidence type="ECO:0000313" key="2">
    <source>
        <dbReference type="EMBL" id="WLQ54399.1"/>
    </source>
</evidence>
<gene>
    <name evidence="2" type="ORF">P8A19_02595</name>
</gene>
<dbReference type="InterPro" id="IPR005025">
    <property type="entry name" value="FMN_Rdtase-like_dom"/>
</dbReference>
<evidence type="ECO:0000259" key="1">
    <source>
        <dbReference type="Pfam" id="PF03358"/>
    </source>
</evidence>
<reference evidence="2 3" key="1">
    <citation type="submission" date="2023-03" db="EMBL/GenBank/DDBJ databases">
        <title>Isolation and description of six Streptomyces strains from soil environments, able to metabolize different microbial glucans.</title>
        <authorList>
            <person name="Widen T."/>
            <person name="Larsbrink J."/>
        </authorList>
    </citation>
    <scope>NUCLEOTIDE SEQUENCE [LARGE SCALE GENOMIC DNA]</scope>
    <source>
        <strain evidence="2 3">Alt2</strain>
    </source>
</reference>
<dbReference type="InterPro" id="IPR029039">
    <property type="entry name" value="Flavoprotein-like_sf"/>
</dbReference>
<organism evidence="2 3">
    <name type="scientific">Streptomyces poriferorum</name>
    <dbReference type="NCBI Taxonomy" id="2798799"/>
    <lineage>
        <taxon>Bacteria</taxon>
        <taxon>Bacillati</taxon>
        <taxon>Actinomycetota</taxon>
        <taxon>Actinomycetes</taxon>
        <taxon>Kitasatosporales</taxon>
        <taxon>Streptomycetaceae</taxon>
        <taxon>Streptomyces</taxon>
    </lineage>
</organism>
<dbReference type="EC" id="1.-.-.-" evidence="2"/>
<name>A0ABY9IHN3_9ACTN</name>
<dbReference type="SUPFAM" id="SSF52218">
    <property type="entry name" value="Flavoproteins"/>
    <property type="match status" value="1"/>
</dbReference>
<dbReference type="GO" id="GO:0016491">
    <property type="term" value="F:oxidoreductase activity"/>
    <property type="evidence" value="ECO:0007669"/>
    <property type="project" value="UniProtKB-KW"/>
</dbReference>
<evidence type="ECO:0000313" key="3">
    <source>
        <dbReference type="Proteomes" id="UP001235744"/>
    </source>
</evidence>
<dbReference type="EMBL" id="CP120988">
    <property type="protein sequence ID" value="WLQ54399.1"/>
    <property type="molecule type" value="Genomic_DNA"/>
</dbReference>
<dbReference type="PANTHER" id="PTHR30543:SF21">
    <property type="entry name" value="NAD(P)H-DEPENDENT FMN REDUCTASE LOT6"/>
    <property type="match status" value="1"/>
</dbReference>
<proteinExistence type="predicted"/>